<keyword evidence="3" id="KW-0121">Carboxypeptidase</keyword>
<name>A0AA49JYR1_9BACT</name>
<keyword evidence="1" id="KW-0732">Signal</keyword>
<evidence type="ECO:0000256" key="1">
    <source>
        <dbReference type="SAM" id="SignalP"/>
    </source>
</evidence>
<dbReference type="Proteomes" id="UP001229955">
    <property type="component" value="Chromosome"/>
</dbReference>
<dbReference type="RefSeq" id="WP_367887106.1">
    <property type="nucleotide sequence ID" value="NZ_CP130612.1"/>
</dbReference>
<feature type="chain" id="PRO_5041385784" evidence="1">
    <location>
        <begin position="19"/>
        <end position="435"/>
    </location>
</feature>
<dbReference type="InterPro" id="IPR008969">
    <property type="entry name" value="CarboxyPept-like_regulatory"/>
</dbReference>
<keyword evidence="3" id="KW-0645">Protease</keyword>
<dbReference type="EMBL" id="CP130612">
    <property type="protein sequence ID" value="WKW11408.1"/>
    <property type="molecule type" value="Genomic_DNA"/>
</dbReference>
<dbReference type="EMBL" id="CP130613">
    <property type="protein sequence ID" value="WKW14318.1"/>
    <property type="molecule type" value="Genomic_DNA"/>
</dbReference>
<organism evidence="3 4">
    <name type="scientific">Pseudogemmatithrix spongiicola</name>
    <dbReference type="NCBI Taxonomy" id="3062599"/>
    <lineage>
        <taxon>Bacteria</taxon>
        <taxon>Pseudomonadati</taxon>
        <taxon>Gemmatimonadota</taxon>
        <taxon>Gemmatimonadia</taxon>
        <taxon>Gemmatimonadales</taxon>
        <taxon>Gemmatimonadaceae</taxon>
        <taxon>Pseudogemmatithrix</taxon>
    </lineage>
</organism>
<dbReference type="Pfam" id="PF13620">
    <property type="entry name" value="CarboxypepD_reg"/>
    <property type="match status" value="1"/>
</dbReference>
<reference evidence="3" key="1">
    <citation type="submission" date="2023-07" db="EMBL/GenBank/DDBJ databases">
        <authorList>
            <person name="Haufschild T."/>
            <person name="Kallscheuer N."/>
            <person name="Hammer J."/>
            <person name="Kohn T."/>
            <person name="Kabuu M."/>
            <person name="Jogler M."/>
            <person name="Wohfarth N."/>
            <person name="Heuer A."/>
            <person name="Rohde M."/>
            <person name="van Teeseling M.C.F."/>
            <person name="Jogler C."/>
        </authorList>
    </citation>
    <scope>NUCLEOTIDE SEQUENCE</scope>
    <source>
        <strain evidence="2">Strain 138</strain>
        <strain evidence="3">Strain 318</strain>
    </source>
</reference>
<evidence type="ECO:0000313" key="2">
    <source>
        <dbReference type="EMBL" id="WKW11408.1"/>
    </source>
</evidence>
<dbReference type="GO" id="GO:0004180">
    <property type="term" value="F:carboxypeptidase activity"/>
    <property type="evidence" value="ECO:0007669"/>
    <property type="project" value="UniProtKB-KW"/>
</dbReference>
<accession>A0AA49JYR1</accession>
<evidence type="ECO:0000313" key="3">
    <source>
        <dbReference type="EMBL" id="WKW14318.1"/>
    </source>
</evidence>
<evidence type="ECO:0000313" key="4">
    <source>
        <dbReference type="Proteomes" id="UP001229955"/>
    </source>
</evidence>
<dbReference type="Gene3D" id="2.60.40.1120">
    <property type="entry name" value="Carboxypeptidase-like, regulatory domain"/>
    <property type="match status" value="1"/>
</dbReference>
<proteinExistence type="predicted"/>
<gene>
    <name evidence="2" type="ORF">Strain138_000654</name>
    <name evidence="3" type="ORF">Strain318_000654</name>
</gene>
<dbReference type="AlphaFoldDB" id="A0AA49JYR1"/>
<dbReference type="InterPro" id="IPR013784">
    <property type="entry name" value="Carb-bd-like_fold"/>
</dbReference>
<dbReference type="KEGG" id="pspc:Strain318_000654"/>
<feature type="signal peptide" evidence="1">
    <location>
        <begin position="1"/>
        <end position="18"/>
    </location>
</feature>
<keyword evidence="4" id="KW-1185">Reference proteome</keyword>
<dbReference type="SUPFAM" id="SSF49452">
    <property type="entry name" value="Starch-binding domain-like"/>
    <property type="match status" value="1"/>
</dbReference>
<protein>
    <submittedName>
        <fullName evidence="3">Carboxypeptidase-like regulatory domain-containing protein</fullName>
    </submittedName>
</protein>
<keyword evidence="3" id="KW-0378">Hydrolase</keyword>
<dbReference type="SUPFAM" id="SSF49464">
    <property type="entry name" value="Carboxypeptidase regulatory domain-like"/>
    <property type="match status" value="1"/>
</dbReference>
<dbReference type="GO" id="GO:0030246">
    <property type="term" value="F:carbohydrate binding"/>
    <property type="evidence" value="ECO:0007669"/>
    <property type="project" value="InterPro"/>
</dbReference>
<sequence length="435" mass="45910">MRLLILALLMLSSTAAHAQGSIRGVLLDSLRAMGPLAGADVVLMPGGRRARTDDRGRFAFDDVPAGAYRVTYAALWLDSVGVAPASAGLDVGTRGSAAVTVLTGTRAALALQRCGGAMDVGRGLVVGELRDVSAVPLAGAIVVARWSELVVGGAPDADPQEYAAVDTTGADGRYALCGMPDNAEVVVGARHPDGRSTGAVVLVVNPGVLAHDLVIGAPSRVVRLRGRVTNGNGAPVTRAEILASASRSGVQRTDSTGRFELQLEEGSRQVVIRALGFQPRLLDVRAGESMTEIGDVALQPASAVLDTMVIRAAPLTVQELEFEQRRRTQIGAFLDEQTLRKLPRATVNAVAGMSAPWVRAANGRLLFRGLASIYGGVECKPRLFVDGSDWGNRTPDNEIESLLQFARRIEMYRAANAPPEFNDFDGCGSLVLWII</sequence>
<accession>A0AA49JT25</accession>